<proteinExistence type="predicted"/>
<name>A6UVD5_META3</name>
<dbReference type="HOGENOM" id="CLU_1307837_0_0_2"/>
<keyword evidence="1" id="KW-0812">Transmembrane</keyword>
<feature type="transmembrane region" description="Helical" evidence="1">
    <location>
        <begin position="6"/>
        <end position="21"/>
    </location>
</feature>
<keyword evidence="1" id="KW-0472">Membrane</keyword>
<dbReference type="GeneID" id="5327376"/>
<protein>
    <submittedName>
        <fullName evidence="2">Uncharacterized protein</fullName>
    </submittedName>
</protein>
<keyword evidence="3" id="KW-1185">Reference proteome</keyword>
<accession>A6UVD5</accession>
<dbReference type="KEGG" id="mae:Maeo_0875"/>
<evidence type="ECO:0000256" key="1">
    <source>
        <dbReference type="SAM" id="Phobius"/>
    </source>
</evidence>
<evidence type="ECO:0000313" key="2">
    <source>
        <dbReference type="EMBL" id="ABR56457.1"/>
    </source>
</evidence>
<reference evidence="2" key="1">
    <citation type="submission" date="2007-06" db="EMBL/GenBank/DDBJ databases">
        <title>Complete sequence of Methanococcus aeolicus Nankai-3.</title>
        <authorList>
            <consortium name="US DOE Joint Genome Institute"/>
            <person name="Copeland A."/>
            <person name="Lucas S."/>
            <person name="Lapidus A."/>
            <person name="Barry K."/>
            <person name="Glavina del Rio T."/>
            <person name="Dalin E."/>
            <person name="Tice H."/>
            <person name="Pitluck S."/>
            <person name="Chain P."/>
            <person name="Malfatti S."/>
            <person name="Shin M."/>
            <person name="Vergez L."/>
            <person name="Schmutz J."/>
            <person name="Larimer F."/>
            <person name="Land M."/>
            <person name="Hauser L."/>
            <person name="Kyrpides N."/>
            <person name="Lykidis A."/>
            <person name="Sieprawska-Lupa M."/>
            <person name="Whitman W.B."/>
            <person name="Richardson P."/>
        </authorList>
    </citation>
    <scope>NUCLEOTIDE SEQUENCE [LARGE SCALE GENOMIC DNA]</scope>
    <source>
        <strain evidence="2">Nankai-3</strain>
    </source>
</reference>
<dbReference type="Proteomes" id="UP000001106">
    <property type="component" value="Chromosome"/>
</dbReference>
<sequence>MNPWKVILYIIIIGAISYTMFNHGMDSPQEIVENSPYPEFMFVDSNATSIVISHNSGKHFSPYIFYGIDGIYSNIHSPNEIAIKTPFWFLAYLTPYQMNMTTGNGCIYINSGYVGKPDTKWVEYMSDSNAIAYTNDRVICMSSEGKYTKMDIIFQNYGDINIDANTLNLKDVKVIQSNIENKGDVAIVHLTLDAPLEKFISKN</sequence>
<evidence type="ECO:0000313" key="3">
    <source>
        <dbReference type="Proteomes" id="UP000001106"/>
    </source>
</evidence>
<dbReference type="AlphaFoldDB" id="A6UVD5"/>
<organism evidence="2 3">
    <name type="scientific">Methanococcus aeolicus (strain ATCC BAA-1280 / DSM 17508 / OCM 812 / Nankai-3)</name>
    <dbReference type="NCBI Taxonomy" id="419665"/>
    <lineage>
        <taxon>Archaea</taxon>
        <taxon>Methanobacteriati</taxon>
        <taxon>Methanobacteriota</taxon>
        <taxon>Methanomada group</taxon>
        <taxon>Methanococci</taxon>
        <taxon>Methanococcales</taxon>
        <taxon>Methanococcaceae</taxon>
        <taxon>Methanococcus</taxon>
    </lineage>
</organism>
<dbReference type="RefSeq" id="WP_011973589.1">
    <property type="nucleotide sequence ID" value="NC_009635.1"/>
</dbReference>
<dbReference type="STRING" id="419665.Maeo_0875"/>
<keyword evidence="1" id="KW-1133">Transmembrane helix</keyword>
<dbReference type="EMBL" id="CP000743">
    <property type="protein sequence ID" value="ABR56457.1"/>
    <property type="molecule type" value="Genomic_DNA"/>
</dbReference>
<gene>
    <name evidence="2" type="ordered locus">Maeo_0875</name>
</gene>
<dbReference type="eggNOG" id="arCOG06579">
    <property type="taxonomic scope" value="Archaea"/>
</dbReference>
<dbReference type="OrthoDB" id="65613at2157"/>